<evidence type="ECO:0000256" key="4">
    <source>
        <dbReference type="ARBA" id="ARBA00022771"/>
    </source>
</evidence>
<evidence type="ECO:0000256" key="5">
    <source>
        <dbReference type="ARBA" id="ARBA00022833"/>
    </source>
</evidence>
<proteinExistence type="predicted"/>
<dbReference type="GO" id="GO:0008270">
    <property type="term" value="F:zinc ion binding"/>
    <property type="evidence" value="ECO:0007669"/>
    <property type="project" value="UniProtKB-KW"/>
</dbReference>
<dbReference type="GO" id="GO:0061630">
    <property type="term" value="F:ubiquitin protein ligase activity"/>
    <property type="evidence" value="ECO:0007669"/>
    <property type="project" value="UniProtKB-EC"/>
</dbReference>
<dbReference type="PROSITE" id="PS50089">
    <property type="entry name" value="ZF_RING_2"/>
    <property type="match status" value="1"/>
</dbReference>
<keyword evidence="3" id="KW-0479">Metal-binding</keyword>
<protein>
    <recommendedName>
        <fullName evidence="2">RING-type E3 ubiquitin transferase</fullName>
        <ecNumber evidence="2">2.3.2.27</ecNumber>
    </recommendedName>
</protein>
<evidence type="ECO:0000256" key="6">
    <source>
        <dbReference type="PROSITE-ProRule" id="PRU00175"/>
    </source>
</evidence>
<dbReference type="Gene3D" id="3.30.40.10">
    <property type="entry name" value="Zinc/RING finger domain, C3HC4 (zinc finger)"/>
    <property type="match status" value="1"/>
</dbReference>
<dbReference type="InterPro" id="IPR011016">
    <property type="entry name" value="Znf_RING-CH"/>
</dbReference>
<organism evidence="8 9">
    <name type="scientific">Sesamum indicum</name>
    <name type="common">Oriental sesame</name>
    <name type="synonym">Sesamum orientale</name>
    <dbReference type="NCBI Taxonomy" id="4182"/>
    <lineage>
        <taxon>Eukaryota</taxon>
        <taxon>Viridiplantae</taxon>
        <taxon>Streptophyta</taxon>
        <taxon>Embryophyta</taxon>
        <taxon>Tracheophyta</taxon>
        <taxon>Spermatophyta</taxon>
        <taxon>Magnoliopsida</taxon>
        <taxon>eudicotyledons</taxon>
        <taxon>Gunneridae</taxon>
        <taxon>Pentapetalae</taxon>
        <taxon>asterids</taxon>
        <taxon>lamiids</taxon>
        <taxon>Lamiales</taxon>
        <taxon>Pedaliaceae</taxon>
        <taxon>Sesamum</taxon>
    </lineage>
</organism>
<keyword evidence="5" id="KW-0862">Zinc</keyword>
<dbReference type="PANTHER" id="PTHR15710">
    <property type="entry name" value="E3 UBIQUITIN-PROTEIN LIGASE PRAJA"/>
    <property type="match status" value="1"/>
</dbReference>
<accession>A0A6I9SMT0</accession>
<dbReference type="KEGG" id="sind:105156762"/>
<keyword evidence="4 6" id="KW-0863">Zinc-finger</keyword>
<dbReference type="CDD" id="cd16454">
    <property type="entry name" value="RING-H2_PA-TM-RING"/>
    <property type="match status" value="1"/>
</dbReference>
<feature type="domain" description="RING-type" evidence="7">
    <location>
        <begin position="184"/>
        <end position="225"/>
    </location>
</feature>
<dbReference type="SUPFAM" id="SSF57850">
    <property type="entry name" value="RING/U-box"/>
    <property type="match status" value="1"/>
</dbReference>
<sequence>MEDVHSVSSRITLEAETPLTIREQPPYSHPLFLIDLKLSCNAYFSDWVITSYSAEPQFLDEVQHPRIESFIHLSLRQFLWHERAREIIDMELINWPVWGVERRELLDFVLEQTRRAVISTPPGHNLLHMDFRVSVSHKRIYNETVIDQILQQSMEEDTDFMIPAADSSIASLERKKITEPGTSCSICMEEFEEGCDGVCMPCSHVFHGDCINKWLTTSHYCPLCRFEMPVCS</sequence>
<dbReference type="InterPro" id="IPR013083">
    <property type="entry name" value="Znf_RING/FYVE/PHD"/>
</dbReference>
<dbReference type="RefSeq" id="XP_011071283.1">
    <property type="nucleotide sequence ID" value="XM_011072981.1"/>
</dbReference>
<comment type="catalytic activity">
    <reaction evidence="1">
        <text>S-ubiquitinyl-[E2 ubiquitin-conjugating enzyme]-L-cysteine + [acceptor protein]-L-lysine = [E2 ubiquitin-conjugating enzyme]-L-cysteine + N(6)-ubiquitinyl-[acceptor protein]-L-lysine.</text>
        <dbReference type="EC" id="2.3.2.27"/>
    </reaction>
</comment>
<dbReference type="EC" id="2.3.2.27" evidence="2"/>
<evidence type="ECO:0000313" key="9">
    <source>
        <dbReference type="RefSeq" id="XP_011071283.1"/>
    </source>
</evidence>
<evidence type="ECO:0000256" key="3">
    <source>
        <dbReference type="ARBA" id="ARBA00022723"/>
    </source>
</evidence>
<dbReference type="Pfam" id="PF13639">
    <property type="entry name" value="zf-RING_2"/>
    <property type="match status" value="1"/>
</dbReference>
<evidence type="ECO:0000313" key="8">
    <source>
        <dbReference type="Proteomes" id="UP000504604"/>
    </source>
</evidence>
<dbReference type="GO" id="GO:0005737">
    <property type="term" value="C:cytoplasm"/>
    <property type="evidence" value="ECO:0007669"/>
    <property type="project" value="TreeGrafter"/>
</dbReference>
<dbReference type="GO" id="GO:0016567">
    <property type="term" value="P:protein ubiquitination"/>
    <property type="evidence" value="ECO:0007669"/>
    <property type="project" value="TreeGrafter"/>
</dbReference>
<evidence type="ECO:0000259" key="7">
    <source>
        <dbReference type="PROSITE" id="PS50089"/>
    </source>
</evidence>
<dbReference type="AlphaFoldDB" id="A0A6I9SMT0"/>
<name>A0A6I9SMT0_SESIN</name>
<dbReference type="InterPro" id="IPR001841">
    <property type="entry name" value="Znf_RING"/>
</dbReference>
<dbReference type="OrthoDB" id="4348522at2759"/>
<dbReference type="GeneID" id="105156762"/>
<dbReference type="SMART" id="SM00184">
    <property type="entry name" value="RING"/>
    <property type="match status" value="1"/>
</dbReference>
<evidence type="ECO:0000256" key="2">
    <source>
        <dbReference type="ARBA" id="ARBA00012483"/>
    </source>
</evidence>
<dbReference type="Proteomes" id="UP000504604">
    <property type="component" value="Linkage group LG2"/>
</dbReference>
<dbReference type="PANTHER" id="PTHR15710:SF77">
    <property type="entry name" value="RING-H2 FINGER PROTEIN ATL21B"/>
    <property type="match status" value="1"/>
</dbReference>
<dbReference type="Gramene" id="SIN_1018168.t">
    <property type="protein sequence ID" value="SIN_1018168.t.cds1"/>
    <property type="gene ID" value="SIN_1018168"/>
</dbReference>
<gene>
    <name evidence="9" type="primary">LOC105156762</name>
</gene>
<dbReference type="InParanoid" id="A0A6I9SMT0"/>
<evidence type="ECO:0000256" key="1">
    <source>
        <dbReference type="ARBA" id="ARBA00000900"/>
    </source>
</evidence>
<keyword evidence="8" id="KW-1185">Reference proteome</keyword>
<dbReference type="SMART" id="SM00744">
    <property type="entry name" value="RINGv"/>
    <property type="match status" value="1"/>
</dbReference>
<reference evidence="9" key="1">
    <citation type="submission" date="2025-08" db="UniProtKB">
        <authorList>
            <consortium name="RefSeq"/>
        </authorList>
    </citation>
    <scope>IDENTIFICATION</scope>
</reference>